<gene>
    <name evidence="2" type="ORF">K505DRAFT_73228</name>
</gene>
<feature type="region of interest" description="Disordered" evidence="1">
    <location>
        <begin position="118"/>
        <end position="137"/>
    </location>
</feature>
<name>A0A6A6X485_9PLEO</name>
<organism evidence="2 3">
    <name type="scientific">Melanomma pulvis-pyrius CBS 109.77</name>
    <dbReference type="NCBI Taxonomy" id="1314802"/>
    <lineage>
        <taxon>Eukaryota</taxon>
        <taxon>Fungi</taxon>
        <taxon>Dikarya</taxon>
        <taxon>Ascomycota</taxon>
        <taxon>Pezizomycotina</taxon>
        <taxon>Dothideomycetes</taxon>
        <taxon>Pleosporomycetidae</taxon>
        <taxon>Pleosporales</taxon>
        <taxon>Melanommataceae</taxon>
        <taxon>Melanomma</taxon>
    </lineage>
</organism>
<dbReference type="EMBL" id="MU002045">
    <property type="protein sequence ID" value="KAF2790954.1"/>
    <property type="molecule type" value="Genomic_DNA"/>
</dbReference>
<dbReference type="Proteomes" id="UP000799757">
    <property type="component" value="Unassembled WGS sequence"/>
</dbReference>
<reference evidence="2" key="1">
    <citation type="journal article" date="2020" name="Stud. Mycol.">
        <title>101 Dothideomycetes genomes: a test case for predicting lifestyles and emergence of pathogens.</title>
        <authorList>
            <person name="Haridas S."/>
            <person name="Albert R."/>
            <person name="Binder M."/>
            <person name="Bloem J."/>
            <person name="Labutti K."/>
            <person name="Salamov A."/>
            <person name="Andreopoulos B."/>
            <person name="Baker S."/>
            <person name="Barry K."/>
            <person name="Bills G."/>
            <person name="Bluhm B."/>
            <person name="Cannon C."/>
            <person name="Castanera R."/>
            <person name="Culley D."/>
            <person name="Daum C."/>
            <person name="Ezra D."/>
            <person name="Gonzalez J."/>
            <person name="Henrissat B."/>
            <person name="Kuo A."/>
            <person name="Liang C."/>
            <person name="Lipzen A."/>
            <person name="Lutzoni F."/>
            <person name="Magnuson J."/>
            <person name="Mondo S."/>
            <person name="Nolan M."/>
            <person name="Ohm R."/>
            <person name="Pangilinan J."/>
            <person name="Park H.-J."/>
            <person name="Ramirez L."/>
            <person name="Alfaro M."/>
            <person name="Sun H."/>
            <person name="Tritt A."/>
            <person name="Yoshinaga Y."/>
            <person name="Zwiers L.-H."/>
            <person name="Turgeon B."/>
            <person name="Goodwin S."/>
            <person name="Spatafora J."/>
            <person name="Crous P."/>
            <person name="Grigoriev I."/>
        </authorList>
    </citation>
    <scope>NUCLEOTIDE SEQUENCE</scope>
    <source>
        <strain evidence="2">CBS 109.77</strain>
    </source>
</reference>
<sequence>MGRRLSNLINSHSTKVRLGRRALTKQRLGRCRVLTQHPVCSETLLLSLRVSCARLFALQTCRCPCPSLVAYSLETFFSGLGYCTLWLIFEPLPSAFPVTVPFTVPSWLHSPFRAEAPQSFQKPIRPQKKQRESNSSGVHTKLLRSTFVCML</sequence>
<evidence type="ECO:0000256" key="1">
    <source>
        <dbReference type="SAM" id="MobiDB-lite"/>
    </source>
</evidence>
<dbReference type="AlphaFoldDB" id="A0A6A6X485"/>
<evidence type="ECO:0000313" key="2">
    <source>
        <dbReference type="EMBL" id="KAF2790954.1"/>
    </source>
</evidence>
<keyword evidence="3" id="KW-1185">Reference proteome</keyword>
<evidence type="ECO:0000313" key="3">
    <source>
        <dbReference type="Proteomes" id="UP000799757"/>
    </source>
</evidence>
<accession>A0A6A6X485</accession>
<proteinExistence type="predicted"/>
<protein>
    <submittedName>
        <fullName evidence="2">Uncharacterized protein</fullName>
    </submittedName>
</protein>